<dbReference type="InterPro" id="IPR000600">
    <property type="entry name" value="ROK"/>
</dbReference>
<dbReference type="eggNOG" id="COG1940">
    <property type="taxonomic scope" value="Bacteria"/>
</dbReference>
<dbReference type="Gene3D" id="1.10.10.10">
    <property type="entry name" value="Winged helix-like DNA-binding domain superfamily/Winged helix DNA-binding domain"/>
    <property type="match status" value="1"/>
</dbReference>
<dbReference type="Pfam" id="PF00480">
    <property type="entry name" value="ROK"/>
    <property type="match status" value="1"/>
</dbReference>
<dbReference type="AlphaFoldDB" id="A0A1T4MEC6"/>
<proteinExistence type="inferred from homology"/>
<dbReference type="InterPro" id="IPR036390">
    <property type="entry name" value="WH_DNA-bd_sf"/>
</dbReference>
<reference evidence="2 3" key="1">
    <citation type="submission" date="2017-02" db="EMBL/GenBank/DDBJ databases">
        <authorList>
            <person name="Peterson S.W."/>
        </authorList>
    </citation>
    <scope>NUCLEOTIDE SEQUENCE [LARGE SCALE GENOMIC DNA]</scope>
    <source>
        <strain evidence="2 3">ATCC 43324</strain>
    </source>
</reference>
<dbReference type="PANTHER" id="PTHR18964">
    <property type="entry name" value="ROK (REPRESSOR, ORF, KINASE) FAMILY"/>
    <property type="match status" value="1"/>
</dbReference>
<protein>
    <submittedName>
        <fullName evidence="2">Sugar kinase of the NBD/HSP70 family, may contain an N-terminal HTH domain</fullName>
    </submittedName>
</protein>
<dbReference type="GO" id="GO:0016301">
    <property type="term" value="F:kinase activity"/>
    <property type="evidence" value="ECO:0007669"/>
    <property type="project" value="UniProtKB-KW"/>
</dbReference>
<dbReference type="SUPFAM" id="SSF46785">
    <property type="entry name" value="Winged helix' DNA-binding domain"/>
    <property type="match status" value="1"/>
</dbReference>
<dbReference type="InterPro" id="IPR036388">
    <property type="entry name" value="WH-like_DNA-bd_sf"/>
</dbReference>
<accession>A0A1T4MEC6</accession>
<organism evidence="2 3">
    <name type="scientific">Segatella oulorum</name>
    <dbReference type="NCBI Taxonomy" id="28136"/>
    <lineage>
        <taxon>Bacteria</taxon>
        <taxon>Pseudomonadati</taxon>
        <taxon>Bacteroidota</taxon>
        <taxon>Bacteroidia</taxon>
        <taxon>Bacteroidales</taxon>
        <taxon>Prevotellaceae</taxon>
        <taxon>Segatella</taxon>
    </lineage>
</organism>
<dbReference type="STRING" id="28136.SAMN02745202_00713"/>
<dbReference type="InterPro" id="IPR043129">
    <property type="entry name" value="ATPase_NBD"/>
</dbReference>
<dbReference type="PANTHER" id="PTHR18964:SF149">
    <property type="entry name" value="BIFUNCTIONAL UDP-N-ACETYLGLUCOSAMINE 2-EPIMERASE_N-ACETYLMANNOSAMINE KINASE"/>
    <property type="match status" value="1"/>
</dbReference>
<dbReference type="Gene3D" id="3.30.420.40">
    <property type="match status" value="2"/>
</dbReference>
<evidence type="ECO:0000313" key="3">
    <source>
        <dbReference type="Proteomes" id="UP000190065"/>
    </source>
</evidence>
<dbReference type="SUPFAM" id="SSF53067">
    <property type="entry name" value="Actin-like ATPase domain"/>
    <property type="match status" value="1"/>
</dbReference>
<evidence type="ECO:0000313" key="2">
    <source>
        <dbReference type="EMBL" id="SJZ65128.1"/>
    </source>
</evidence>
<gene>
    <name evidence="2" type="ORF">SAMN02745202_00713</name>
</gene>
<name>A0A1T4MEC6_9BACT</name>
<dbReference type="EMBL" id="FUXK01000006">
    <property type="protein sequence ID" value="SJZ65128.1"/>
    <property type="molecule type" value="Genomic_DNA"/>
</dbReference>
<dbReference type="InterPro" id="IPR049874">
    <property type="entry name" value="ROK_cs"/>
</dbReference>
<comment type="similarity">
    <text evidence="1">Belongs to the ROK (NagC/XylR) family.</text>
</comment>
<keyword evidence="2" id="KW-0808">Transferase</keyword>
<dbReference type="PROSITE" id="PS01125">
    <property type="entry name" value="ROK"/>
    <property type="match status" value="1"/>
</dbReference>
<keyword evidence="2" id="KW-0418">Kinase</keyword>
<evidence type="ECO:0000256" key="1">
    <source>
        <dbReference type="ARBA" id="ARBA00006479"/>
    </source>
</evidence>
<dbReference type="Proteomes" id="UP000190065">
    <property type="component" value="Unassembled WGS sequence"/>
</dbReference>
<dbReference type="RefSeq" id="WP_051529478.1">
    <property type="nucleotide sequence ID" value="NZ_FUXK01000006.1"/>
</dbReference>
<sequence length="411" mass="45279">MKEVGNPSVATWTEAQRALLHQFILRGRQTIAELAQNLAVSVPFVTKALNELIALGWVCEVGRKENYARRAPRLYYLNATKGYFLGIDMGHHWLSLRISDFCGTMVYEHTRVPFYYEDSPACFDHLLSIVLDFLHATPLSARQICSACMTVGGRVNPEAGTAYNIFTSLDGALADALTQGLGIETTIDNDTRCMTYGEWLQGCCQGLRHVVFVNVSWGIGIGIIIDGKLYAGRSGYAGEMGHMHCYNNDIICHCGKTGCMETETSGVALQRKVMQRLRDGQVSILSNTPEDELSLQAILEAIQREDVLCIDVLQEVAAELGKNLAGMINIFNPEMLVIGGELSTTSDYLLRPIQMGIKKHSLNKVSEDSIIALSSLTDCAGLVGACLTARSRYLHIDNYPSHPKQRPTHST</sequence>